<dbReference type="Proteomes" id="UP001176117">
    <property type="component" value="Unassembled WGS sequence"/>
</dbReference>
<feature type="region of interest" description="Disordered" evidence="4">
    <location>
        <begin position="397"/>
        <end position="422"/>
    </location>
</feature>
<dbReference type="SUPFAM" id="SSF52540">
    <property type="entry name" value="P-loop containing nucleoside triphosphate hydrolases"/>
    <property type="match status" value="1"/>
</dbReference>
<evidence type="ECO:0000259" key="5">
    <source>
        <dbReference type="PROSITE" id="PS50901"/>
    </source>
</evidence>
<gene>
    <name evidence="6" type="ORF">NBU54_14115</name>
</gene>
<keyword evidence="7" id="KW-1185">Reference proteome</keyword>
<dbReference type="InterPro" id="IPR027417">
    <property type="entry name" value="P-loop_NTPase"/>
</dbReference>
<dbReference type="PANTHER" id="PTHR22683:SF1">
    <property type="entry name" value="TYPE VII SECRETION SYSTEM PROTEIN ESSC"/>
    <property type="match status" value="1"/>
</dbReference>
<sequence length="422" mass="48130">SAAMSGLLGYTYIYQNGLGGNDTKKIENIAKNCGLVAKDGKTIRIHRRTQKNNYTEYVFQMPQGLSSKDFQSKIDHFQDGLNIKRNVLDLSLSDLKTLNWKGNIVQEIKRLLEKKRKLKKEVEIDFDGMLIFRVFDHPLPEMFPYDDTLFKRLKGWEVPIGINNMGDLIKHDFDKLAHIIIAGATDFGKSNMLKVIITTLIHRKPNDVTFTLIDLKGGLSFSRFKNVKQVETVAKNPKEALQALERVQERLNQTMEYLESQGFEDVKEAGMKARHFVVIDEAGDIAEDEKCQAVLKDIARRGRAAGYRLLYATQYPTKETVSSQVKRNCIARLCFVLDTDIASRAVLDESGAEKLPLIQGRAIYKAHGKKVVQTPYIKNSFIEETIRPHINIRPQKESGMENAKSNRERTQGRTYTPIFEET</sequence>
<dbReference type="GO" id="GO:0005524">
    <property type="term" value="F:ATP binding"/>
    <property type="evidence" value="ECO:0007669"/>
    <property type="project" value="UniProtKB-UniRule"/>
</dbReference>
<keyword evidence="2 3" id="KW-0067">ATP-binding</keyword>
<dbReference type="EMBL" id="JAMOGB010000020">
    <property type="protein sequence ID" value="MDO0878797.1"/>
    <property type="molecule type" value="Genomic_DNA"/>
</dbReference>
<dbReference type="Pfam" id="PF01580">
    <property type="entry name" value="FtsK_SpoIIIE"/>
    <property type="match status" value="1"/>
</dbReference>
<evidence type="ECO:0000256" key="4">
    <source>
        <dbReference type="SAM" id="MobiDB-lite"/>
    </source>
</evidence>
<dbReference type="InterPro" id="IPR002543">
    <property type="entry name" value="FtsK_dom"/>
</dbReference>
<evidence type="ECO:0000256" key="3">
    <source>
        <dbReference type="PROSITE-ProRule" id="PRU00289"/>
    </source>
</evidence>
<feature type="non-terminal residue" evidence="6">
    <location>
        <position position="1"/>
    </location>
</feature>
<organism evidence="6 7">
    <name type="scientific">Anoxybacillus gonensis</name>
    <dbReference type="NCBI Taxonomy" id="198467"/>
    <lineage>
        <taxon>Bacteria</taxon>
        <taxon>Bacillati</taxon>
        <taxon>Bacillota</taxon>
        <taxon>Bacilli</taxon>
        <taxon>Bacillales</taxon>
        <taxon>Anoxybacillaceae</taxon>
        <taxon>Anoxybacillus</taxon>
    </lineage>
</organism>
<feature type="binding site" evidence="3">
    <location>
        <begin position="183"/>
        <end position="190"/>
    </location>
    <ligand>
        <name>ATP</name>
        <dbReference type="ChEBI" id="CHEBI:30616"/>
    </ligand>
</feature>
<comment type="caution">
    <text evidence="6">The sequence shown here is derived from an EMBL/GenBank/DDBJ whole genome shotgun (WGS) entry which is preliminary data.</text>
</comment>
<feature type="domain" description="FtsK" evidence="5">
    <location>
        <begin position="166"/>
        <end position="344"/>
    </location>
</feature>
<evidence type="ECO:0000256" key="1">
    <source>
        <dbReference type="ARBA" id="ARBA00022741"/>
    </source>
</evidence>
<feature type="compositionally biased region" description="Basic and acidic residues" evidence="4">
    <location>
        <begin position="397"/>
        <end position="411"/>
    </location>
</feature>
<dbReference type="Gene3D" id="3.40.50.300">
    <property type="entry name" value="P-loop containing nucleotide triphosphate hydrolases"/>
    <property type="match status" value="1"/>
</dbReference>
<dbReference type="InterPro" id="IPR050206">
    <property type="entry name" value="FtsK/SpoIIIE/SftA"/>
</dbReference>
<proteinExistence type="predicted"/>
<protein>
    <submittedName>
        <fullName evidence="6">FtsK/SpoIIIE domain-containing protein</fullName>
    </submittedName>
</protein>
<reference evidence="6" key="1">
    <citation type="submission" date="2022-05" db="EMBL/GenBank/DDBJ databases">
        <title>Genome-based reclassification of Anoxybacillus salavatliensis Cihan et al. as a later heterotypic synonym of Anoxybacillus gonensis Belduz et al. 2003.</title>
        <authorList>
            <person name="Inan Bektas K."/>
            <person name="Guler H.I."/>
            <person name="Belduz A.O."/>
            <person name="Canakci S."/>
        </authorList>
    </citation>
    <scope>NUCLEOTIDE SEQUENCE</scope>
    <source>
        <strain evidence="6">NCIMB 13933</strain>
    </source>
</reference>
<accession>A0AAW7TKI7</accession>
<dbReference type="PANTHER" id="PTHR22683">
    <property type="entry name" value="SPORULATION PROTEIN RELATED"/>
    <property type="match status" value="1"/>
</dbReference>
<evidence type="ECO:0000313" key="6">
    <source>
        <dbReference type="EMBL" id="MDO0878797.1"/>
    </source>
</evidence>
<evidence type="ECO:0000313" key="7">
    <source>
        <dbReference type="Proteomes" id="UP001176117"/>
    </source>
</evidence>
<keyword evidence="1 3" id="KW-0547">Nucleotide-binding</keyword>
<dbReference type="RefSeq" id="WP_302010259.1">
    <property type="nucleotide sequence ID" value="NZ_JAMOGB010000020.1"/>
</dbReference>
<dbReference type="PROSITE" id="PS50901">
    <property type="entry name" value="FTSK"/>
    <property type="match status" value="1"/>
</dbReference>
<dbReference type="AlphaFoldDB" id="A0AAW7TKI7"/>
<evidence type="ECO:0000256" key="2">
    <source>
        <dbReference type="ARBA" id="ARBA00022840"/>
    </source>
</evidence>
<name>A0AAW7TKI7_9BACL</name>
<dbReference type="GO" id="GO:0003677">
    <property type="term" value="F:DNA binding"/>
    <property type="evidence" value="ECO:0007669"/>
    <property type="project" value="InterPro"/>
</dbReference>